<keyword evidence="1" id="KW-0472">Membrane</keyword>
<proteinExistence type="predicted"/>
<dbReference type="AlphaFoldDB" id="A0A7X6MEI0"/>
<comment type="caution">
    <text evidence="2">The sequence shown here is derived from an EMBL/GenBank/DDBJ whole genome shotgun (WGS) entry which is preliminary data.</text>
</comment>
<feature type="transmembrane region" description="Helical" evidence="1">
    <location>
        <begin position="123"/>
        <end position="139"/>
    </location>
</feature>
<reference evidence="2 3" key="1">
    <citation type="submission" date="2020-04" db="EMBL/GenBank/DDBJ databases">
        <title>MicrobeNet Type strains.</title>
        <authorList>
            <person name="Nicholson A.C."/>
        </authorList>
    </citation>
    <scope>NUCLEOTIDE SEQUENCE [LARGE SCALE GENOMIC DNA]</scope>
    <source>
        <strain evidence="2 3">ATCC 23612</strain>
    </source>
</reference>
<evidence type="ECO:0000256" key="1">
    <source>
        <dbReference type="SAM" id="Phobius"/>
    </source>
</evidence>
<evidence type="ECO:0000313" key="2">
    <source>
        <dbReference type="EMBL" id="NKY99455.1"/>
    </source>
</evidence>
<keyword evidence="1" id="KW-1133">Transmembrane helix</keyword>
<sequence>MTISEAVSRTASGGGIHAFLILLMPFSISDGVTSGVALTVLPAAYAVFLTVTTFPGLIAFLLERRRASGRRHESEHRCAYGHRRTSGPRAPALRATKAAPSAVAALLYALFPASMMVTEGPDALAIAFSLFIALFGYLVHRACLSVTFSSAAGAVVRAVALTAPLLLILGLASALP</sequence>
<feature type="transmembrane region" description="Helical" evidence="1">
    <location>
        <begin position="40"/>
        <end position="62"/>
    </location>
</feature>
<accession>A0A7X6MEI0</accession>
<dbReference type="Proteomes" id="UP000553209">
    <property type="component" value="Unassembled WGS sequence"/>
</dbReference>
<feature type="transmembrane region" description="Helical" evidence="1">
    <location>
        <begin position="151"/>
        <end position="175"/>
    </location>
</feature>
<keyword evidence="3" id="KW-1185">Reference proteome</keyword>
<evidence type="ECO:0000313" key="3">
    <source>
        <dbReference type="Proteomes" id="UP000553209"/>
    </source>
</evidence>
<dbReference type="RefSeq" id="WP_061081349.1">
    <property type="nucleotide sequence ID" value="NZ_JAAXPG010000016.1"/>
</dbReference>
<organism evidence="2 3">
    <name type="scientific">Nocardiopsis alborubida</name>
    <dbReference type="NCBI Taxonomy" id="146802"/>
    <lineage>
        <taxon>Bacteria</taxon>
        <taxon>Bacillati</taxon>
        <taxon>Actinomycetota</taxon>
        <taxon>Actinomycetes</taxon>
        <taxon>Streptosporangiales</taxon>
        <taxon>Nocardiopsidaceae</taxon>
        <taxon>Nocardiopsis</taxon>
    </lineage>
</organism>
<gene>
    <name evidence="2" type="ORF">HGB44_17540</name>
</gene>
<feature type="transmembrane region" description="Helical" evidence="1">
    <location>
        <begin position="98"/>
        <end position="117"/>
    </location>
</feature>
<dbReference type="EMBL" id="JAAXPG010000016">
    <property type="protein sequence ID" value="NKY99455.1"/>
    <property type="molecule type" value="Genomic_DNA"/>
</dbReference>
<protein>
    <submittedName>
        <fullName evidence="2">Uncharacterized protein</fullName>
    </submittedName>
</protein>
<name>A0A7X6MEI0_9ACTN</name>
<feature type="transmembrane region" description="Helical" evidence="1">
    <location>
        <begin position="7"/>
        <end position="28"/>
    </location>
</feature>
<keyword evidence="1" id="KW-0812">Transmembrane</keyword>